<organism evidence="1 2">
    <name type="scientific">Gryllotalpicola protaetiae</name>
    <dbReference type="NCBI Taxonomy" id="2419771"/>
    <lineage>
        <taxon>Bacteria</taxon>
        <taxon>Bacillati</taxon>
        <taxon>Actinomycetota</taxon>
        <taxon>Actinomycetes</taxon>
        <taxon>Micrococcales</taxon>
        <taxon>Microbacteriaceae</taxon>
        <taxon>Gryllotalpicola</taxon>
    </lineage>
</organism>
<gene>
    <name evidence="1" type="ORF">D7I44_08670</name>
</gene>
<dbReference type="Proteomes" id="UP000275069">
    <property type="component" value="Chromosome"/>
</dbReference>
<name>A0A387BRB5_9MICO</name>
<keyword evidence="2" id="KW-1185">Reference proteome</keyword>
<dbReference type="Pfam" id="PF03928">
    <property type="entry name" value="HbpS-like"/>
    <property type="match status" value="1"/>
</dbReference>
<dbReference type="PANTHER" id="PTHR28255:SF1">
    <property type="entry name" value="UPF0303 PROTEIN YBR137W"/>
    <property type="match status" value="1"/>
</dbReference>
<accession>A0A387BRB5</accession>
<evidence type="ECO:0000313" key="2">
    <source>
        <dbReference type="Proteomes" id="UP000275069"/>
    </source>
</evidence>
<dbReference type="EMBL" id="CP032624">
    <property type="protein sequence ID" value="AYG03599.1"/>
    <property type="molecule type" value="Genomic_DNA"/>
</dbReference>
<evidence type="ECO:0008006" key="3">
    <source>
        <dbReference type="Google" id="ProtNLM"/>
    </source>
</evidence>
<dbReference type="SUPFAM" id="SSF143744">
    <property type="entry name" value="GlcG-like"/>
    <property type="match status" value="1"/>
</dbReference>
<reference evidence="1 2" key="1">
    <citation type="submission" date="2018-09" db="EMBL/GenBank/DDBJ databases">
        <title>Genome sequencing of strain 2DFW10M-5.</title>
        <authorList>
            <person name="Heo J."/>
            <person name="Kim S.-J."/>
            <person name="Kwon S.-W."/>
        </authorList>
    </citation>
    <scope>NUCLEOTIDE SEQUENCE [LARGE SCALE GENOMIC DNA]</scope>
    <source>
        <strain evidence="1 2">2DFW10M-5</strain>
    </source>
</reference>
<dbReference type="OrthoDB" id="9815315at2"/>
<dbReference type="InterPro" id="IPR005624">
    <property type="entry name" value="PduO/GlcC-like"/>
</dbReference>
<dbReference type="Gene3D" id="3.30.450.150">
    <property type="entry name" value="Haem-degrading domain"/>
    <property type="match status" value="1"/>
</dbReference>
<dbReference type="InterPro" id="IPR038084">
    <property type="entry name" value="PduO/GlcC-like_sf"/>
</dbReference>
<dbReference type="PANTHER" id="PTHR28255">
    <property type="match status" value="1"/>
</dbReference>
<evidence type="ECO:0000313" key="1">
    <source>
        <dbReference type="EMBL" id="AYG03599.1"/>
    </source>
</evidence>
<proteinExistence type="predicted"/>
<dbReference type="InterPro" id="IPR010371">
    <property type="entry name" value="YBR137W-like"/>
</dbReference>
<dbReference type="KEGG" id="gry:D7I44_08670"/>
<sequence length="224" mass="24695">MITITIAPPPAPPPIFIPRPPPRRLTFPLEMSAFSLNVMPQKYRRGDAKEPLQGRAQVRFESYPNRFDLKGRRMPHAEPTYTLDQLAAEPRAEFDAFTRDDAVRLGEIAVGIIRDWGVNLAIDVHIGDELAYRAQLGTTGQGNADVIAGKRLTVKHFGHSSLLARFKKDADPTVADGLGDEYKFWGGSIPIFVGGELYGTLSSSGEPDVVDHEVIRAALDRFTA</sequence>
<dbReference type="AlphaFoldDB" id="A0A387BRB5"/>
<protein>
    <recommendedName>
        <fullName evidence="3">Heme-degrading domain-containing protein</fullName>
    </recommendedName>
</protein>